<accession>A0AAW9HN21</accession>
<name>A0AAW9HN21_9ACTO</name>
<evidence type="ECO:0000313" key="5">
    <source>
        <dbReference type="Proteomes" id="UP001281731"/>
    </source>
</evidence>
<dbReference type="AlphaFoldDB" id="A0AAW9HN21"/>
<organism evidence="3 5">
    <name type="scientific">Actinotignum urinale</name>
    <dbReference type="NCBI Taxonomy" id="190146"/>
    <lineage>
        <taxon>Bacteria</taxon>
        <taxon>Bacillati</taxon>
        <taxon>Actinomycetota</taxon>
        <taxon>Actinomycetes</taxon>
        <taxon>Actinomycetales</taxon>
        <taxon>Actinomycetaceae</taxon>
        <taxon>Actinotignum</taxon>
    </lineage>
</organism>
<protein>
    <submittedName>
        <fullName evidence="3">Four-carbon acid sugar kinase family protein</fullName>
    </submittedName>
</protein>
<dbReference type="RefSeq" id="WP_320755402.1">
    <property type="nucleotide sequence ID" value="NZ_CP171105.1"/>
</dbReference>
<sequence>MTIALDTLLNGLPNDVHVNAEDVRIAREKDGDNIIFVVLDDDPTGTQSVSNLPVLTHWDEADFRWAFSTGMSAVYVMTNSRSLHPDEAKRVNEEVVSNALAAADEANISFVSRSDSTLRGLSH</sequence>
<dbReference type="Pfam" id="PF07005">
    <property type="entry name" value="SBD_N"/>
    <property type="match status" value="1"/>
</dbReference>
<keyword evidence="4" id="KW-1185">Reference proteome</keyword>
<dbReference type="EMBL" id="JAWNGA010000012">
    <property type="protein sequence ID" value="MDY5133456.1"/>
    <property type="molecule type" value="Genomic_DNA"/>
</dbReference>
<feature type="domain" description="Four-carbon acid sugar kinase N-terminal" evidence="1">
    <location>
        <begin position="37"/>
        <end position="120"/>
    </location>
</feature>
<dbReference type="GO" id="GO:0016301">
    <property type="term" value="F:kinase activity"/>
    <property type="evidence" value="ECO:0007669"/>
    <property type="project" value="UniProtKB-KW"/>
</dbReference>
<reference evidence="3 4" key="1">
    <citation type="submission" date="2023-10" db="EMBL/GenBank/DDBJ databases">
        <title>Whole Genome based description of the genera Actinobaculum and Actinotignum reveals a complex phylogenetic relationship within the species included in the genus Actinotignum.</title>
        <authorList>
            <person name="Jensen C.S."/>
            <person name="Dargis R."/>
            <person name="Kemp M."/>
            <person name="Christensen J.J."/>
        </authorList>
    </citation>
    <scope>NUCLEOTIDE SEQUENCE</scope>
    <source>
        <strain evidence="3">SLA_B511</strain>
        <strain evidence="2 4">SLA_B974</strain>
    </source>
</reference>
<dbReference type="Proteomes" id="UP001281731">
    <property type="component" value="Unassembled WGS sequence"/>
</dbReference>
<dbReference type="InterPro" id="IPR037051">
    <property type="entry name" value="4-carb_acid_sugar_kinase_N_sf"/>
</dbReference>
<evidence type="ECO:0000313" key="3">
    <source>
        <dbReference type="EMBL" id="MDY5155300.1"/>
    </source>
</evidence>
<evidence type="ECO:0000259" key="1">
    <source>
        <dbReference type="Pfam" id="PF07005"/>
    </source>
</evidence>
<dbReference type="Gene3D" id="3.40.50.10840">
    <property type="entry name" value="Putative sugar-binding, N-terminal domain"/>
    <property type="match status" value="1"/>
</dbReference>
<gene>
    <name evidence="3" type="ORF">R6G80_06130</name>
    <name evidence="2" type="ORF">R6G86_06860</name>
</gene>
<comment type="caution">
    <text evidence="3">The sequence shown here is derived from an EMBL/GenBank/DDBJ whole genome shotgun (WGS) entry which is preliminary data.</text>
</comment>
<dbReference type="SUPFAM" id="SSF142764">
    <property type="entry name" value="YgbK-like"/>
    <property type="match status" value="1"/>
</dbReference>
<proteinExistence type="predicted"/>
<keyword evidence="3" id="KW-0418">Kinase</keyword>
<dbReference type="InterPro" id="IPR010737">
    <property type="entry name" value="4-carb_acid_sugar_kinase_N"/>
</dbReference>
<evidence type="ECO:0000313" key="4">
    <source>
        <dbReference type="Proteomes" id="UP001275049"/>
    </source>
</evidence>
<dbReference type="EMBL" id="JAWNGC010000007">
    <property type="protein sequence ID" value="MDY5155300.1"/>
    <property type="molecule type" value="Genomic_DNA"/>
</dbReference>
<evidence type="ECO:0000313" key="2">
    <source>
        <dbReference type="EMBL" id="MDY5133456.1"/>
    </source>
</evidence>
<dbReference type="Proteomes" id="UP001275049">
    <property type="component" value="Unassembled WGS sequence"/>
</dbReference>
<keyword evidence="3" id="KW-0808">Transferase</keyword>